<dbReference type="InterPro" id="IPR018490">
    <property type="entry name" value="cNMP-bd_dom_sf"/>
</dbReference>
<feature type="domain" description="Cyclic nucleotide-binding" evidence="2">
    <location>
        <begin position="198"/>
        <end position="248"/>
    </location>
</feature>
<name>A0AAD1X6J0_EUPCR</name>
<sequence length="820" mass="94676">MEHKTCVRPKKRTPEEKELMKVFSRPPHERSLECITKCIPILKKIKFFSQREIDDEEYMEIIKCMEISYYPKGNIMYEEGSFGREFHLIIMGKVTVCIKDPSKCGVGGGLRKFRAPNQKCFERANKTLKDTYEFMKMKAGDSFGESALVNDKPLQESVLCSTDCHIAILKKEKYEAILKKIEMKTRDGWISFFRTHPIFGDLTLVSLEKLFCLVELKFFTRNQPIFKEGDEVKGFYLIYRGEASLTKKVTKKIHKKINVSKYYKTSSNILEKKVQGNFQSFLRSTMIDANKVQTLSKDHELRIMGEGQLLGIEDALLKRSKNTSNYFGQSCFAKSAITSLFYFDKAKCWEKLQYLGVMDNLTNMARKDYKRLQKFTKQSVQASKKLINEAYSKSNEKPAITYKSVTREEGEYPKTITNWLDQRCSTNNYSGRNYDKKTPIIKSDSNFDCVKSVPLNRQNTRQPNVEANYLSSRKVARRLFSENIHKNYDLETVRSMKMDFERSNIRRNFNPSMTSKDITWLQKSGFNSPATRGEPNIKSLRINQLKKICRSKCKNLKNSSRDVLLNSCIKEISKVIETNPESYRQETMSDKEVPGICMRKISPKSSFQNPLIIPENKRKIISKNTILSPGFKTQKSLFAQLEKTSVSSESVSNERTPAIERSIHKKYFQKKATDIGLETIDAKSPPREMTAQLIKSTYKSQAQKAKCKPTVKVVQKVSKNLNSLCMPRNKNIVYVNNVSQKVRVKHMHANRRLPISPRSLNLSGRKGCTFKIVRKERGRNPSKLRNSPAFKSISPNGERKMNLGFRSPQFKITSPLFISR</sequence>
<evidence type="ECO:0000313" key="3">
    <source>
        <dbReference type="EMBL" id="CAI2360692.1"/>
    </source>
</evidence>
<dbReference type="PANTHER" id="PTHR23011">
    <property type="entry name" value="CYCLIC NUCLEOTIDE-BINDING DOMAIN CONTAINING PROTEIN"/>
    <property type="match status" value="1"/>
</dbReference>
<dbReference type="Proteomes" id="UP001295684">
    <property type="component" value="Unassembled WGS sequence"/>
</dbReference>
<evidence type="ECO:0000256" key="1">
    <source>
        <dbReference type="SAM" id="MobiDB-lite"/>
    </source>
</evidence>
<proteinExistence type="predicted"/>
<protein>
    <recommendedName>
        <fullName evidence="2">Cyclic nucleotide-binding domain-containing protein</fullName>
    </recommendedName>
</protein>
<reference evidence="3" key="1">
    <citation type="submission" date="2023-07" db="EMBL/GenBank/DDBJ databases">
        <authorList>
            <consortium name="AG Swart"/>
            <person name="Singh M."/>
            <person name="Singh A."/>
            <person name="Seah K."/>
            <person name="Emmerich C."/>
        </authorList>
    </citation>
    <scope>NUCLEOTIDE SEQUENCE</scope>
    <source>
        <strain evidence="3">DP1</strain>
    </source>
</reference>
<gene>
    <name evidence="3" type="ORF">ECRASSUSDP1_LOCUS1996</name>
</gene>
<evidence type="ECO:0000313" key="4">
    <source>
        <dbReference type="Proteomes" id="UP001295684"/>
    </source>
</evidence>
<feature type="region of interest" description="Disordered" evidence="1">
    <location>
        <begin position="776"/>
        <end position="805"/>
    </location>
</feature>
<dbReference type="PANTHER" id="PTHR23011:SF28">
    <property type="entry name" value="CYCLIC NUCLEOTIDE-BINDING DOMAIN CONTAINING PROTEIN"/>
    <property type="match status" value="1"/>
</dbReference>
<feature type="domain" description="Cyclic nucleotide-binding" evidence="2">
    <location>
        <begin position="51"/>
        <end position="195"/>
    </location>
</feature>
<organism evidence="3 4">
    <name type="scientific">Euplotes crassus</name>
    <dbReference type="NCBI Taxonomy" id="5936"/>
    <lineage>
        <taxon>Eukaryota</taxon>
        <taxon>Sar</taxon>
        <taxon>Alveolata</taxon>
        <taxon>Ciliophora</taxon>
        <taxon>Intramacronucleata</taxon>
        <taxon>Spirotrichea</taxon>
        <taxon>Hypotrichia</taxon>
        <taxon>Euplotida</taxon>
        <taxon>Euplotidae</taxon>
        <taxon>Moneuplotes</taxon>
    </lineage>
</organism>
<dbReference type="AlphaFoldDB" id="A0AAD1X6J0"/>
<dbReference type="InterPro" id="IPR014710">
    <property type="entry name" value="RmlC-like_jellyroll"/>
</dbReference>
<accession>A0AAD1X6J0</accession>
<evidence type="ECO:0000259" key="2">
    <source>
        <dbReference type="PROSITE" id="PS50042"/>
    </source>
</evidence>
<comment type="caution">
    <text evidence="3">The sequence shown here is derived from an EMBL/GenBank/DDBJ whole genome shotgun (WGS) entry which is preliminary data.</text>
</comment>
<dbReference type="Gene3D" id="2.60.120.10">
    <property type="entry name" value="Jelly Rolls"/>
    <property type="match status" value="2"/>
</dbReference>
<dbReference type="PROSITE" id="PS50042">
    <property type="entry name" value="CNMP_BINDING_3"/>
    <property type="match status" value="2"/>
</dbReference>
<dbReference type="EMBL" id="CAMPGE010001888">
    <property type="protein sequence ID" value="CAI2360692.1"/>
    <property type="molecule type" value="Genomic_DNA"/>
</dbReference>
<dbReference type="SUPFAM" id="SSF51206">
    <property type="entry name" value="cAMP-binding domain-like"/>
    <property type="match status" value="2"/>
</dbReference>
<keyword evidence="4" id="KW-1185">Reference proteome</keyword>
<dbReference type="CDD" id="cd00038">
    <property type="entry name" value="CAP_ED"/>
    <property type="match status" value="1"/>
</dbReference>
<dbReference type="InterPro" id="IPR000595">
    <property type="entry name" value="cNMP-bd_dom"/>
</dbReference>